<feature type="region of interest" description="Disordered" evidence="1">
    <location>
        <begin position="142"/>
        <end position="249"/>
    </location>
</feature>
<reference evidence="2" key="1">
    <citation type="submission" date="2021-01" db="EMBL/GenBank/DDBJ databases">
        <authorList>
            <person name="Corre E."/>
            <person name="Pelletier E."/>
            <person name="Niang G."/>
            <person name="Scheremetjew M."/>
            <person name="Finn R."/>
            <person name="Kale V."/>
            <person name="Holt S."/>
            <person name="Cochrane G."/>
            <person name="Meng A."/>
            <person name="Brown T."/>
            <person name="Cohen L."/>
        </authorList>
    </citation>
    <scope>NUCLEOTIDE SEQUENCE</scope>
    <source>
        <strain evidence="2">CCMP3278</strain>
    </source>
</reference>
<accession>A0A7S0ZKJ9</accession>
<dbReference type="EMBL" id="HBFP01012725">
    <property type="protein sequence ID" value="CAD8824788.1"/>
    <property type="molecule type" value="Transcribed_RNA"/>
</dbReference>
<sequence>MDGVKRKVGNDENQEGSRPGKVAKVVDDRNFFVLWSCVGYTDEDFHDLDGCIEFPDREVIMDDEFPSAVEANTRAEALFSEDNPWGAGEIEKSPEKYKLKRKLSGPQQLLTLAASTDDSLNWTVSVCTKGEWMQFFQAREALDEDEEDGGASGSEDEDDDEDFEGSNVSDEEQENGQQDAESDGDDDSASAGLEEDDDEEGEEDEGEEEGENDDGGEEGDAGEEEEGDGEGGDGEDDEQGDESGEDGDV</sequence>
<gene>
    <name evidence="2" type="ORF">TOLI1172_LOCUS9187</name>
</gene>
<evidence type="ECO:0000313" key="2">
    <source>
        <dbReference type="EMBL" id="CAD8824788.1"/>
    </source>
</evidence>
<protein>
    <submittedName>
        <fullName evidence="2">Uncharacterized protein</fullName>
    </submittedName>
</protein>
<evidence type="ECO:0000256" key="1">
    <source>
        <dbReference type="SAM" id="MobiDB-lite"/>
    </source>
</evidence>
<feature type="region of interest" description="Disordered" evidence="1">
    <location>
        <begin position="1"/>
        <end position="21"/>
    </location>
</feature>
<dbReference type="AlphaFoldDB" id="A0A7S0ZKJ9"/>
<organism evidence="2">
    <name type="scientific">Timspurckia oligopyrenoides</name>
    <dbReference type="NCBI Taxonomy" id="708627"/>
    <lineage>
        <taxon>Eukaryota</taxon>
        <taxon>Rhodophyta</taxon>
        <taxon>Bangiophyceae</taxon>
        <taxon>Porphyridiales</taxon>
        <taxon>Porphyridiaceae</taxon>
        <taxon>Timspurckia</taxon>
    </lineage>
</organism>
<proteinExistence type="predicted"/>
<name>A0A7S0ZKJ9_9RHOD</name>
<feature type="compositionally biased region" description="Basic and acidic residues" evidence="1">
    <location>
        <begin position="1"/>
        <end position="10"/>
    </location>
</feature>